<accession>A0ABY0GQE6</accession>
<sequence>MNAFFESNFFAYRDTIGYLLEQNYPASTWTSCTGAQGDIGTHPVPAMAQGALFSMATVACRENAVTNVRFNEVFLAFRIEVDEVAAQNGATSASDFASVVRGYPGKTRNPQFTRSGRRPWRPQGFGLEQPSHKTPPPAKSNFLSPQTLALGIAGSARRTAIRKRRQLDDFPGLRNQPRRHSPHKALIRHIDHAADILEGGHPENAQHVERRLTHLIRGKSAARAMEPYSELMVLASQSQITIR</sequence>
<gene>
    <name evidence="2" type="ORF">DL762_010352</name>
</gene>
<keyword evidence="3" id="KW-1185">Reference proteome</keyword>
<evidence type="ECO:0000313" key="3">
    <source>
        <dbReference type="Proteomes" id="UP000294003"/>
    </source>
</evidence>
<protein>
    <submittedName>
        <fullName evidence="2">Uncharacterized protein</fullName>
    </submittedName>
</protein>
<organism evidence="2 3">
    <name type="scientific">Monosporascus cannonballus</name>
    <dbReference type="NCBI Taxonomy" id="155416"/>
    <lineage>
        <taxon>Eukaryota</taxon>
        <taxon>Fungi</taxon>
        <taxon>Dikarya</taxon>
        <taxon>Ascomycota</taxon>
        <taxon>Pezizomycotina</taxon>
        <taxon>Sordariomycetes</taxon>
        <taxon>Xylariomycetidae</taxon>
        <taxon>Xylariales</taxon>
        <taxon>Xylariales incertae sedis</taxon>
        <taxon>Monosporascus</taxon>
    </lineage>
</organism>
<evidence type="ECO:0000256" key="1">
    <source>
        <dbReference type="SAM" id="MobiDB-lite"/>
    </source>
</evidence>
<name>A0ABY0GQE6_9PEZI</name>
<evidence type="ECO:0000313" key="2">
    <source>
        <dbReference type="EMBL" id="RYO73722.1"/>
    </source>
</evidence>
<dbReference type="Proteomes" id="UP000294003">
    <property type="component" value="Unassembled WGS sequence"/>
</dbReference>
<dbReference type="EMBL" id="QJNS01000752">
    <property type="protein sequence ID" value="RYO73722.1"/>
    <property type="molecule type" value="Genomic_DNA"/>
</dbReference>
<comment type="caution">
    <text evidence="2">The sequence shown here is derived from an EMBL/GenBank/DDBJ whole genome shotgun (WGS) entry which is preliminary data.</text>
</comment>
<feature type="region of interest" description="Disordered" evidence="1">
    <location>
        <begin position="105"/>
        <end position="139"/>
    </location>
</feature>
<reference evidence="2 3" key="1">
    <citation type="submission" date="2018-06" db="EMBL/GenBank/DDBJ databases">
        <title>Complete Genomes of Monosporascus.</title>
        <authorList>
            <person name="Robinson A.J."/>
            <person name="Natvig D.O."/>
        </authorList>
    </citation>
    <scope>NUCLEOTIDE SEQUENCE [LARGE SCALE GENOMIC DNA]</scope>
    <source>
        <strain evidence="2 3">CBS 609.92</strain>
    </source>
</reference>
<proteinExistence type="predicted"/>